<dbReference type="PANTHER" id="PTHR21666:SF289">
    <property type="entry name" value="L-ALA--D-GLU ENDOPEPTIDASE"/>
    <property type="match status" value="1"/>
</dbReference>
<dbReference type="AlphaFoldDB" id="A0A6H9WUV1"/>
<organism evidence="5 6">
    <name type="scientific">Pseudoclavibacter endophyticus</name>
    <dbReference type="NCBI Taxonomy" id="1778590"/>
    <lineage>
        <taxon>Bacteria</taxon>
        <taxon>Bacillati</taxon>
        <taxon>Actinomycetota</taxon>
        <taxon>Actinomycetes</taxon>
        <taxon>Micrococcales</taxon>
        <taxon>Microbacteriaceae</taxon>
        <taxon>Pseudoclavibacter</taxon>
    </lineage>
</organism>
<dbReference type="InterPro" id="IPR050570">
    <property type="entry name" value="Cell_wall_metabolism_enzyme"/>
</dbReference>
<feature type="transmembrane region" description="Helical" evidence="3">
    <location>
        <begin position="35"/>
        <end position="55"/>
    </location>
</feature>
<keyword evidence="3" id="KW-0472">Membrane</keyword>
<evidence type="ECO:0000313" key="6">
    <source>
        <dbReference type="Proteomes" id="UP000431744"/>
    </source>
</evidence>
<feature type="compositionally biased region" description="Low complexity" evidence="2">
    <location>
        <begin position="352"/>
        <end position="363"/>
    </location>
</feature>
<dbReference type="RefSeq" id="WP_158028554.1">
    <property type="nucleotide sequence ID" value="NZ_BMHG01000001.1"/>
</dbReference>
<dbReference type="CDD" id="cd12797">
    <property type="entry name" value="M23_peptidase"/>
    <property type="match status" value="1"/>
</dbReference>
<keyword evidence="6" id="KW-1185">Reference proteome</keyword>
<accession>A0A6H9WUV1</accession>
<reference evidence="5 6" key="1">
    <citation type="submission" date="2019-09" db="EMBL/GenBank/DDBJ databases">
        <title>Phylogeny of genus Pseudoclavibacter and closely related genus.</title>
        <authorList>
            <person name="Li Y."/>
        </authorList>
    </citation>
    <scope>NUCLEOTIDE SEQUENCE [LARGE SCALE GENOMIC DNA]</scope>
    <source>
        <strain evidence="5 6">EGI 60007</strain>
    </source>
</reference>
<dbReference type="InterPro" id="IPR016047">
    <property type="entry name" value="M23ase_b-sheet_dom"/>
</dbReference>
<dbReference type="PANTHER" id="PTHR21666">
    <property type="entry name" value="PEPTIDASE-RELATED"/>
    <property type="match status" value="1"/>
</dbReference>
<sequence>MTPAPETTGRRSAPSATAVSPEPARAWARGRRTHPLTAALAGIVSVLAVCVPVVANALTVRDGGDIDLVAEGQQARAPHGALVGLPVGEVFRADTGLGVSTGAADGYTEGVVQWPLASRDATVTSRFGPRVSPCGGCSSNHRGVDFAGPVGVPVGSIADGHVISASYGDNGGLGIHVVVEHAIDGRTVQSVYAHLDHGSVTVRVGDAVDVGERVGSLGNTGASTGPHLHLETIVDGVHVDPLNFLYRYADGRDVEITDRPSLPWASPEPGAEGEGWTPDQTVTTYPPGPTAPAPVEVETPEPAETSAPSVPGDTGDTPGGTEDGDEPGESATGVTPGGEEPDAPGEGGQAGPSGSSPGEPDTE</sequence>
<dbReference type="SUPFAM" id="SSF51261">
    <property type="entry name" value="Duplicated hybrid motif"/>
    <property type="match status" value="1"/>
</dbReference>
<keyword evidence="1" id="KW-0732">Signal</keyword>
<keyword evidence="3" id="KW-0812">Transmembrane</keyword>
<feature type="domain" description="M23ase beta-sheet core" evidence="4">
    <location>
        <begin position="140"/>
        <end position="241"/>
    </location>
</feature>
<proteinExistence type="predicted"/>
<dbReference type="GO" id="GO:0004222">
    <property type="term" value="F:metalloendopeptidase activity"/>
    <property type="evidence" value="ECO:0007669"/>
    <property type="project" value="TreeGrafter"/>
</dbReference>
<feature type="compositionally biased region" description="Low complexity" evidence="2">
    <location>
        <begin position="293"/>
        <end position="320"/>
    </location>
</feature>
<evidence type="ECO:0000256" key="1">
    <source>
        <dbReference type="ARBA" id="ARBA00022729"/>
    </source>
</evidence>
<keyword evidence="3" id="KW-1133">Transmembrane helix</keyword>
<dbReference type="Proteomes" id="UP000431744">
    <property type="component" value="Unassembled WGS sequence"/>
</dbReference>
<evidence type="ECO:0000256" key="2">
    <source>
        <dbReference type="SAM" id="MobiDB-lite"/>
    </source>
</evidence>
<name>A0A6H9WUV1_9MICO</name>
<evidence type="ECO:0000256" key="3">
    <source>
        <dbReference type="SAM" id="Phobius"/>
    </source>
</evidence>
<protein>
    <submittedName>
        <fullName evidence="5">Peptidoglycan DD-metalloendopeptidase family protein</fullName>
    </submittedName>
</protein>
<feature type="region of interest" description="Disordered" evidence="2">
    <location>
        <begin position="257"/>
        <end position="363"/>
    </location>
</feature>
<dbReference type="OrthoDB" id="1099523at2"/>
<dbReference type="Gene3D" id="2.70.70.10">
    <property type="entry name" value="Glucose Permease (Domain IIA)"/>
    <property type="match status" value="1"/>
</dbReference>
<feature type="region of interest" description="Disordered" evidence="2">
    <location>
        <begin position="1"/>
        <end position="28"/>
    </location>
</feature>
<comment type="caution">
    <text evidence="5">The sequence shown here is derived from an EMBL/GenBank/DDBJ whole genome shotgun (WGS) entry which is preliminary data.</text>
</comment>
<dbReference type="InterPro" id="IPR011055">
    <property type="entry name" value="Dup_hybrid_motif"/>
</dbReference>
<dbReference type="Pfam" id="PF01551">
    <property type="entry name" value="Peptidase_M23"/>
    <property type="match status" value="1"/>
</dbReference>
<dbReference type="EMBL" id="WBJY01000001">
    <property type="protein sequence ID" value="KAB1649970.1"/>
    <property type="molecule type" value="Genomic_DNA"/>
</dbReference>
<evidence type="ECO:0000313" key="5">
    <source>
        <dbReference type="EMBL" id="KAB1649970.1"/>
    </source>
</evidence>
<evidence type="ECO:0000259" key="4">
    <source>
        <dbReference type="Pfam" id="PF01551"/>
    </source>
</evidence>
<gene>
    <name evidence="5" type="ORF">F8O04_07035</name>
</gene>